<dbReference type="Gene3D" id="3.90.550.10">
    <property type="entry name" value="Spore Coat Polysaccharide Biosynthesis Protein SpsA, Chain A"/>
    <property type="match status" value="1"/>
</dbReference>
<keyword evidence="8" id="KW-1185">Reference proteome</keyword>
<keyword evidence="3 7" id="KW-0808">Transferase</keyword>
<dbReference type="Proteomes" id="UP000318927">
    <property type="component" value="Chromosome"/>
</dbReference>
<dbReference type="PANTHER" id="PTHR43197:SF1">
    <property type="entry name" value="UTP--GLUCOSE-1-PHOSPHATE URIDYLYLTRANSFERASE"/>
    <property type="match status" value="1"/>
</dbReference>
<protein>
    <recommendedName>
        <fullName evidence="2">UTP--glucose-1-phosphate uridylyltransferase</fullName>
        <ecNumber evidence="2">2.7.7.9</ecNumber>
    </recommendedName>
</protein>
<dbReference type="KEGG" id="mans:FRW55_03445"/>
<evidence type="ECO:0000259" key="6">
    <source>
        <dbReference type="Pfam" id="PF00483"/>
    </source>
</evidence>
<proteinExistence type="inferred from homology"/>
<gene>
    <name evidence="7" type="ORF">FRW55_03445</name>
</gene>
<name>A0A5B8K8B9_9MOLU</name>
<dbReference type="Pfam" id="PF00483">
    <property type="entry name" value="NTP_transferase"/>
    <property type="match status" value="1"/>
</dbReference>
<accession>A0A5B8K8B9</accession>
<organism evidence="7 8">
    <name type="scientific">Mycoplasma anserisalpingitidis</name>
    <dbReference type="NCBI Taxonomy" id="519450"/>
    <lineage>
        <taxon>Bacteria</taxon>
        <taxon>Bacillati</taxon>
        <taxon>Mycoplasmatota</taxon>
        <taxon>Mollicutes</taxon>
        <taxon>Mycoplasmataceae</taxon>
        <taxon>Mycoplasma</taxon>
    </lineage>
</organism>
<evidence type="ECO:0000313" key="7">
    <source>
        <dbReference type="EMBL" id="QDY87187.1"/>
    </source>
</evidence>
<dbReference type="GO" id="GO:0006011">
    <property type="term" value="P:UDP-alpha-D-glucose metabolic process"/>
    <property type="evidence" value="ECO:0007669"/>
    <property type="project" value="InterPro"/>
</dbReference>
<keyword evidence="4 7" id="KW-0548">Nucleotidyltransferase</keyword>
<dbReference type="EC" id="2.7.7.9" evidence="2"/>
<comment type="similarity">
    <text evidence="1">Belongs to the UDPGP type 2 family.</text>
</comment>
<sequence length="298" mass="34012">MEIKKIKKVIIPCAGWGTRFLPYTKSTPKELLPILNKPALDYLVDEAIQSGIEEIILITSFRKKDIVKYFSVDQSLQNELRVKGKKELLKIVKETNKEALISVVIQEEQLGLGHALACAYDYIDDEPFAVILGDDLIYSEKPAIKQLIDFYYETNGANILGVQSVPNKDVNKYGIVVPKNNDERENNYFEIKDAVEKPRVDEAPSNKAILGRYVFNPRILDYLKNTKPTVNGEIQVVDAFKRVMKYEKIFAYEFQGTRYDLGSISGFVKANIDYALKNNEISGEIYNHINKVLEDKKC</sequence>
<evidence type="ECO:0000256" key="2">
    <source>
        <dbReference type="ARBA" id="ARBA00012415"/>
    </source>
</evidence>
<dbReference type="RefSeq" id="WP_146368733.1">
    <property type="nucleotide sequence ID" value="NZ_CP042295.1"/>
</dbReference>
<comment type="catalytic activity">
    <reaction evidence="5">
        <text>alpha-D-glucose 1-phosphate + UTP + H(+) = UDP-alpha-D-glucose + diphosphate</text>
        <dbReference type="Rhea" id="RHEA:19889"/>
        <dbReference type="ChEBI" id="CHEBI:15378"/>
        <dbReference type="ChEBI" id="CHEBI:33019"/>
        <dbReference type="ChEBI" id="CHEBI:46398"/>
        <dbReference type="ChEBI" id="CHEBI:58601"/>
        <dbReference type="ChEBI" id="CHEBI:58885"/>
        <dbReference type="EC" id="2.7.7.9"/>
    </reaction>
</comment>
<dbReference type="SUPFAM" id="SSF53448">
    <property type="entry name" value="Nucleotide-diphospho-sugar transferases"/>
    <property type="match status" value="1"/>
</dbReference>
<evidence type="ECO:0000256" key="4">
    <source>
        <dbReference type="ARBA" id="ARBA00022695"/>
    </source>
</evidence>
<dbReference type="EMBL" id="CP042295">
    <property type="protein sequence ID" value="QDY87187.1"/>
    <property type="molecule type" value="Genomic_DNA"/>
</dbReference>
<dbReference type="OrthoDB" id="9803871at2"/>
<evidence type="ECO:0000256" key="1">
    <source>
        <dbReference type="ARBA" id="ARBA00006890"/>
    </source>
</evidence>
<dbReference type="PANTHER" id="PTHR43197">
    <property type="entry name" value="UTP--GLUCOSE-1-PHOSPHATE URIDYLYLTRANSFERASE"/>
    <property type="match status" value="1"/>
</dbReference>
<dbReference type="InterPro" id="IPR029044">
    <property type="entry name" value="Nucleotide-diphossugar_trans"/>
</dbReference>
<evidence type="ECO:0000256" key="5">
    <source>
        <dbReference type="ARBA" id="ARBA00048128"/>
    </source>
</evidence>
<dbReference type="AlphaFoldDB" id="A0A5B8K8B9"/>
<dbReference type="InterPro" id="IPR005771">
    <property type="entry name" value="GalU_uridylyltTrfase_bac/arc"/>
</dbReference>
<evidence type="ECO:0000256" key="3">
    <source>
        <dbReference type="ARBA" id="ARBA00022679"/>
    </source>
</evidence>
<dbReference type="InterPro" id="IPR005835">
    <property type="entry name" value="NTP_transferase_dom"/>
</dbReference>
<reference evidence="7 8" key="1">
    <citation type="journal article" date="2019" name="Microbiol. Resour. Announc.">
        <title>Complete Genome Sequences of Three Mycoplasma anserisalpingitis (Mycoplasma sp. 1220) Strains.</title>
        <authorList>
            <person name="Grozner D."/>
            <person name="Forro B."/>
            <person name="Kovacs A.B."/>
            <person name="Marton S."/>
            <person name="Banyai K."/>
            <person name="Kreizinger Z."/>
            <person name="Sulyok K.M."/>
            <person name="Gyuranecz M."/>
        </authorList>
    </citation>
    <scope>NUCLEOTIDE SEQUENCE [LARGE SCALE GENOMIC DNA]</scope>
    <source>
        <strain evidence="7 8">ATCC:BAA-2147</strain>
    </source>
</reference>
<dbReference type="GO" id="GO:0003983">
    <property type="term" value="F:UTP:glucose-1-phosphate uridylyltransferase activity"/>
    <property type="evidence" value="ECO:0007669"/>
    <property type="project" value="UniProtKB-EC"/>
</dbReference>
<evidence type="ECO:0000313" key="8">
    <source>
        <dbReference type="Proteomes" id="UP000318927"/>
    </source>
</evidence>
<feature type="domain" description="Nucleotidyl transferase" evidence="6">
    <location>
        <begin position="9"/>
        <end position="274"/>
    </location>
</feature>
<dbReference type="CDD" id="cd02541">
    <property type="entry name" value="UGPase_prokaryotic"/>
    <property type="match status" value="1"/>
</dbReference>